<proteinExistence type="predicted"/>
<dbReference type="PANTHER" id="PTHR41709">
    <property type="entry name" value="KAIB-LIKE PROTEIN 1"/>
    <property type="match status" value="1"/>
</dbReference>
<evidence type="ECO:0000313" key="3">
    <source>
        <dbReference type="Proteomes" id="UP000315017"/>
    </source>
</evidence>
<evidence type="ECO:0000313" key="2">
    <source>
        <dbReference type="EMBL" id="QDU31390.1"/>
    </source>
</evidence>
<dbReference type="InterPro" id="IPR011649">
    <property type="entry name" value="KaiB_domain"/>
</dbReference>
<dbReference type="CDD" id="cd02978">
    <property type="entry name" value="KaiB_like"/>
    <property type="match status" value="1"/>
</dbReference>
<keyword evidence="3" id="KW-1185">Reference proteome</keyword>
<reference evidence="2 3" key="1">
    <citation type="submission" date="2019-02" db="EMBL/GenBank/DDBJ databases">
        <title>Deep-cultivation of Planctomycetes and their phenomic and genomic characterization uncovers novel biology.</title>
        <authorList>
            <person name="Wiegand S."/>
            <person name="Jogler M."/>
            <person name="Boedeker C."/>
            <person name="Pinto D."/>
            <person name="Vollmers J."/>
            <person name="Rivas-Marin E."/>
            <person name="Kohn T."/>
            <person name="Peeters S.H."/>
            <person name="Heuer A."/>
            <person name="Rast P."/>
            <person name="Oberbeckmann S."/>
            <person name="Bunk B."/>
            <person name="Jeske O."/>
            <person name="Meyerdierks A."/>
            <person name="Storesund J.E."/>
            <person name="Kallscheuer N."/>
            <person name="Luecker S."/>
            <person name="Lage O.M."/>
            <person name="Pohl T."/>
            <person name="Merkel B.J."/>
            <person name="Hornburger P."/>
            <person name="Mueller R.-W."/>
            <person name="Bruemmer F."/>
            <person name="Labrenz M."/>
            <person name="Spormann A.M."/>
            <person name="Op den Camp H."/>
            <person name="Overmann J."/>
            <person name="Amann R."/>
            <person name="Jetten M.S.M."/>
            <person name="Mascher T."/>
            <person name="Medema M.H."/>
            <person name="Devos D.P."/>
            <person name="Kaster A.-K."/>
            <person name="Ovreas L."/>
            <person name="Rohde M."/>
            <person name="Galperin M.Y."/>
            <person name="Jogler C."/>
        </authorList>
    </citation>
    <scope>NUCLEOTIDE SEQUENCE [LARGE SCALE GENOMIC DNA]</scope>
    <source>
        <strain evidence="2 3">ETA_A8</strain>
    </source>
</reference>
<feature type="domain" description="KaiB" evidence="1">
    <location>
        <begin position="23"/>
        <end position="104"/>
    </location>
</feature>
<dbReference type="Gene3D" id="3.40.30.10">
    <property type="entry name" value="Glutaredoxin"/>
    <property type="match status" value="1"/>
</dbReference>
<dbReference type="KEGG" id="aagg:ETAA8_65470"/>
<protein>
    <submittedName>
        <fullName evidence="2">Circadian clock protein KaiB</fullName>
    </submittedName>
</protein>
<dbReference type="Proteomes" id="UP000315017">
    <property type="component" value="Chromosome"/>
</dbReference>
<name>A0A517YME2_9BACT</name>
<dbReference type="EMBL" id="CP036274">
    <property type="protein sequence ID" value="QDU31390.1"/>
    <property type="molecule type" value="Genomic_DNA"/>
</dbReference>
<dbReference type="InterPro" id="IPR036249">
    <property type="entry name" value="Thioredoxin-like_sf"/>
</dbReference>
<dbReference type="Pfam" id="PF07689">
    <property type="entry name" value="KaiB"/>
    <property type="match status" value="1"/>
</dbReference>
<dbReference type="SUPFAM" id="SSF52833">
    <property type="entry name" value="Thioredoxin-like"/>
    <property type="match status" value="1"/>
</dbReference>
<evidence type="ECO:0000259" key="1">
    <source>
        <dbReference type="SMART" id="SM01248"/>
    </source>
</evidence>
<dbReference type="GO" id="GO:0048511">
    <property type="term" value="P:rhythmic process"/>
    <property type="evidence" value="ECO:0007669"/>
    <property type="project" value="InterPro"/>
</dbReference>
<dbReference type="RefSeq" id="WP_145098445.1">
    <property type="nucleotide sequence ID" value="NZ_CP036274.1"/>
</dbReference>
<organism evidence="2 3">
    <name type="scientific">Anatilimnocola aggregata</name>
    <dbReference type="NCBI Taxonomy" id="2528021"/>
    <lineage>
        <taxon>Bacteria</taxon>
        <taxon>Pseudomonadati</taxon>
        <taxon>Planctomycetota</taxon>
        <taxon>Planctomycetia</taxon>
        <taxon>Pirellulales</taxon>
        <taxon>Pirellulaceae</taxon>
        <taxon>Anatilimnocola</taxon>
    </lineage>
</organism>
<dbReference type="InterPro" id="IPR039022">
    <property type="entry name" value="KaiB-like"/>
</dbReference>
<dbReference type="OrthoDB" id="5458519at2"/>
<gene>
    <name evidence="2" type="primary">kaiB_2</name>
    <name evidence="2" type="ORF">ETAA8_65470</name>
</gene>
<dbReference type="SMART" id="SM01248">
    <property type="entry name" value="KaiB"/>
    <property type="match status" value="1"/>
</dbReference>
<dbReference type="PANTHER" id="PTHR41709:SF2">
    <property type="entry name" value="CIRCADIAN CLOCK PROTEIN KAIB2"/>
    <property type="match status" value="1"/>
</dbReference>
<sequence>MKTTTSQEGPAGVGEETETWELRLYIAGQTPKSVAAFRNLKKLCEEHLPGRYQIEVIDLMQHPQLAAGDQIVAIPTLVRRLPEPLRRIVGDLSNTERTLVGLQLRLAKPLTTTEEGSDAR</sequence>
<accession>A0A517YME2</accession>
<dbReference type="AlphaFoldDB" id="A0A517YME2"/>